<dbReference type="AlphaFoldDB" id="A0A7S3BXC3"/>
<organism evidence="2">
    <name type="scientific">Haptolina ericina</name>
    <dbReference type="NCBI Taxonomy" id="156174"/>
    <lineage>
        <taxon>Eukaryota</taxon>
        <taxon>Haptista</taxon>
        <taxon>Haptophyta</taxon>
        <taxon>Prymnesiophyceae</taxon>
        <taxon>Prymnesiales</taxon>
        <taxon>Prymnesiaceae</taxon>
        <taxon>Haptolina</taxon>
    </lineage>
</organism>
<accession>A0A7S3BXC3</accession>
<name>A0A7S3BXC3_9EUKA</name>
<proteinExistence type="predicted"/>
<reference evidence="2" key="1">
    <citation type="submission" date="2021-01" db="EMBL/GenBank/DDBJ databases">
        <authorList>
            <person name="Corre E."/>
            <person name="Pelletier E."/>
            <person name="Niang G."/>
            <person name="Scheremetjew M."/>
            <person name="Finn R."/>
            <person name="Kale V."/>
            <person name="Holt S."/>
            <person name="Cochrane G."/>
            <person name="Meng A."/>
            <person name="Brown T."/>
            <person name="Cohen L."/>
        </authorList>
    </citation>
    <scope>NUCLEOTIDE SEQUENCE</scope>
    <source>
        <strain evidence="2">CCMP281</strain>
    </source>
</reference>
<dbReference type="EMBL" id="HBHX01067081">
    <property type="protein sequence ID" value="CAE0147916.1"/>
    <property type="molecule type" value="Transcribed_RNA"/>
</dbReference>
<protein>
    <submittedName>
        <fullName evidence="2">Uncharacterized protein</fullName>
    </submittedName>
</protein>
<gene>
    <name evidence="2" type="ORF">HERI1096_LOCUS37103</name>
</gene>
<sequence>MTGPGLLERRDRLSLGTLEFGAHNLQLLVTSATSSPCTFIDSPHTASTYPNEHTPEREDLAMGEQQPQGSSGAVDTLLALSTGLTETKWLPPNRSASDDAAAAGALVELAPWLQLHSLSVAAALATEQAS</sequence>
<evidence type="ECO:0000313" key="2">
    <source>
        <dbReference type="EMBL" id="CAE0147916.1"/>
    </source>
</evidence>
<feature type="region of interest" description="Disordered" evidence="1">
    <location>
        <begin position="39"/>
        <end position="72"/>
    </location>
</feature>
<evidence type="ECO:0000256" key="1">
    <source>
        <dbReference type="SAM" id="MobiDB-lite"/>
    </source>
</evidence>